<sequence length="72" mass="8040">MPLGKCRTMTRTISDALERRLTLVESVRLRLHLSACDGCRAYRQQVHALRSIARIVSGRAIDSNDGNTNSDL</sequence>
<evidence type="ECO:0000313" key="3">
    <source>
        <dbReference type="Proteomes" id="UP000366945"/>
    </source>
</evidence>
<name>A0A5E4XHX2_9BURK</name>
<proteinExistence type="predicted"/>
<gene>
    <name evidence="2" type="ORF">PPN31114_03902</name>
</gene>
<protein>
    <recommendedName>
        <fullName evidence="1">Putative zinc-finger domain-containing protein</fullName>
    </recommendedName>
</protein>
<dbReference type="Pfam" id="PF13490">
    <property type="entry name" value="zf-HC2"/>
    <property type="match status" value="1"/>
</dbReference>
<evidence type="ECO:0000313" key="2">
    <source>
        <dbReference type="EMBL" id="VVE36021.1"/>
    </source>
</evidence>
<organism evidence="2 3">
    <name type="scientific">Pandoraea pneumonica</name>
    <dbReference type="NCBI Taxonomy" id="2508299"/>
    <lineage>
        <taxon>Bacteria</taxon>
        <taxon>Pseudomonadati</taxon>
        <taxon>Pseudomonadota</taxon>
        <taxon>Betaproteobacteria</taxon>
        <taxon>Burkholderiales</taxon>
        <taxon>Burkholderiaceae</taxon>
        <taxon>Pandoraea</taxon>
    </lineage>
</organism>
<dbReference type="OrthoDB" id="8374021at2"/>
<feature type="domain" description="Putative zinc-finger" evidence="1">
    <location>
        <begin position="6"/>
        <end position="40"/>
    </location>
</feature>
<dbReference type="GeneID" id="300405901"/>
<dbReference type="InterPro" id="IPR027383">
    <property type="entry name" value="Znf_put"/>
</dbReference>
<dbReference type="Proteomes" id="UP000366945">
    <property type="component" value="Unassembled WGS sequence"/>
</dbReference>
<dbReference type="EMBL" id="CABPSK010000004">
    <property type="protein sequence ID" value="VVE36021.1"/>
    <property type="molecule type" value="Genomic_DNA"/>
</dbReference>
<evidence type="ECO:0000259" key="1">
    <source>
        <dbReference type="Pfam" id="PF13490"/>
    </source>
</evidence>
<dbReference type="RefSeq" id="WP_150681165.1">
    <property type="nucleotide sequence ID" value="NZ_CABPSK010000004.1"/>
</dbReference>
<keyword evidence="3" id="KW-1185">Reference proteome</keyword>
<dbReference type="AlphaFoldDB" id="A0A5E4XHX2"/>
<reference evidence="2 3" key="1">
    <citation type="submission" date="2019-08" db="EMBL/GenBank/DDBJ databases">
        <authorList>
            <person name="Peeters C."/>
        </authorList>
    </citation>
    <scope>NUCLEOTIDE SEQUENCE [LARGE SCALE GENOMIC DNA]</scope>
    <source>
        <strain evidence="2 3">LMG 31114</strain>
    </source>
</reference>
<accession>A0A5E4XHX2</accession>